<keyword evidence="4" id="KW-0804">Transcription</keyword>
<dbReference type="CDD" id="cd17535">
    <property type="entry name" value="REC_NarL-like"/>
    <property type="match status" value="1"/>
</dbReference>
<proteinExistence type="predicted"/>
<reference evidence="8 9" key="1">
    <citation type="submission" date="2018-10" db="EMBL/GenBank/DDBJ databases">
        <authorList>
            <person name="Li J."/>
        </authorList>
    </citation>
    <scope>NUCLEOTIDE SEQUENCE [LARGE SCALE GENOMIC DNA]</scope>
    <source>
        <strain evidence="8 9">IF 016277</strain>
    </source>
</reference>
<dbReference type="SMART" id="SM00448">
    <property type="entry name" value="REC"/>
    <property type="match status" value="1"/>
</dbReference>
<dbReference type="InterPro" id="IPR039420">
    <property type="entry name" value="WalR-like"/>
</dbReference>
<dbReference type="SMART" id="SM00421">
    <property type="entry name" value="HTH_LUXR"/>
    <property type="match status" value="1"/>
</dbReference>
<dbReference type="InterPro" id="IPR011006">
    <property type="entry name" value="CheY-like_superfamily"/>
</dbReference>
<dbReference type="Pfam" id="PF00196">
    <property type="entry name" value="GerE"/>
    <property type="match status" value="1"/>
</dbReference>
<keyword evidence="9" id="KW-1185">Reference proteome</keyword>
<dbReference type="PROSITE" id="PS50043">
    <property type="entry name" value="HTH_LUXR_2"/>
    <property type="match status" value="1"/>
</dbReference>
<dbReference type="PANTHER" id="PTHR43214">
    <property type="entry name" value="TWO-COMPONENT RESPONSE REGULATOR"/>
    <property type="match status" value="1"/>
</dbReference>
<dbReference type="Pfam" id="PF00072">
    <property type="entry name" value="Response_reg"/>
    <property type="match status" value="1"/>
</dbReference>
<dbReference type="InterPro" id="IPR000792">
    <property type="entry name" value="Tscrpt_reg_LuxR_C"/>
</dbReference>
<dbReference type="GO" id="GO:0006355">
    <property type="term" value="P:regulation of DNA-templated transcription"/>
    <property type="evidence" value="ECO:0007669"/>
    <property type="project" value="InterPro"/>
</dbReference>
<feature type="domain" description="HTH luxR-type" evidence="6">
    <location>
        <begin position="162"/>
        <end position="227"/>
    </location>
</feature>
<dbReference type="Proteomes" id="UP000272503">
    <property type="component" value="Unassembled WGS sequence"/>
</dbReference>
<evidence type="ECO:0000313" key="9">
    <source>
        <dbReference type="Proteomes" id="UP000272503"/>
    </source>
</evidence>
<dbReference type="PANTHER" id="PTHR43214:SF24">
    <property type="entry name" value="TRANSCRIPTIONAL REGULATORY PROTEIN NARL-RELATED"/>
    <property type="match status" value="1"/>
</dbReference>
<dbReference type="InterPro" id="IPR016032">
    <property type="entry name" value="Sig_transdc_resp-reg_C-effctor"/>
</dbReference>
<keyword evidence="3 8" id="KW-0238">DNA-binding</keyword>
<dbReference type="SUPFAM" id="SSF46894">
    <property type="entry name" value="C-terminal effector domain of the bipartite response regulators"/>
    <property type="match status" value="1"/>
</dbReference>
<dbReference type="GO" id="GO:0003677">
    <property type="term" value="F:DNA binding"/>
    <property type="evidence" value="ECO:0007669"/>
    <property type="project" value="UniProtKB-KW"/>
</dbReference>
<evidence type="ECO:0000256" key="4">
    <source>
        <dbReference type="ARBA" id="ARBA00023163"/>
    </source>
</evidence>
<keyword evidence="2" id="KW-0805">Transcription regulation</keyword>
<accession>A0A3L7A6H6</accession>
<evidence type="ECO:0000256" key="5">
    <source>
        <dbReference type="PROSITE-ProRule" id="PRU00169"/>
    </source>
</evidence>
<keyword evidence="1 5" id="KW-0597">Phosphoprotein</keyword>
<dbReference type="PRINTS" id="PR00038">
    <property type="entry name" value="HTHLUXR"/>
</dbReference>
<dbReference type="InterPro" id="IPR058245">
    <property type="entry name" value="NreC/VraR/RcsB-like_REC"/>
</dbReference>
<comment type="caution">
    <text evidence="8">The sequence shown here is derived from an EMBL/GenBank/DDBJ whole genome shotgun (WGS) entry which is preliminary data.</text>
</comment>
<dbReference type="CDD" id="cd06170">
    <property type="entry name" value="LuxR_C_like"/>
    <property type="match status" value="1"/>
</dbReference>
<evidence type="ECO:0000256" key="2">
    <source>
        <dbReference type="ARBA" id="ARBA00023015"/>
    </source>
</evidence>
<dbReference type="PROSITE" id="PS50110">
    <property type="entry name" value="RESPONSE_REGULATORY"/>
    <property type="match status" value="1"/>
</dbReference>
<feature type="modified residue" description="4-aspartylphosphate" evidence="5">
    <location>
        <position position="67"/>
    </location>
</feature>
<gene>
    <name evidence="8" type="ORF">D9V32_08355</name>
</gene>
<evidence type="ECO:0000256" key="1">
    <source>
        <dbReference type="ARBA" id="ARBA00022553"/>
    </source>
</evidence>
<dbReference type="AlphaFoldDB" id="A0A3L7A6H6"/>
<organism evidence="8 9">
    <name type="scientific">Mycetocola tolaasinivorans</name>
    <dbReference type="NCBI Taxonomy" id="76635"/>
    <lineage>
        <taxon>Bacteria</taxon>
        <taxon>Bacillati</taxon>
        <taxon>Actinomycetota</taxon>
        <taxon>Actinomycetes</taxon>
        <taxon>Micrococcales</taxon>
        <taxon>Microbacteriaceae</taxon>
        <taxon>Mycetocola</taxon>
    </lineage>
</organism>
<feature type="domain" description="Response regulatory" evidence="7">
    <location>
        <begin position="16"/>
        <end position="132"/>
    </location>
</feature>
<evidence type="ECO:0000256" key="3">
    <source>
        <dbReference type="ARBA" id="ARBA00023125"/>
    </source>
</evidence>
<dbReference type="SUPFAM" id="SSF52172">
    <property type="entry name" value="CheY-like"/>
    <property type="match status" value="1"/>
</dbReference>
<dbReference type="Gene3D" id="3.40.50.2300">
    <property type="match status" value="1"/>
</dbReference>
<dbReference type="RefSeq" id="WP_121648459.1">
    <property type="nucleotide sequence ID" value="NZ_RCUX01000006.1"/>
</dbReference>
<sequence>MTSASVSAPSGVPHISVLVVDDDPFVHTGVGSILQATPDIRVVGTRLDGAELMAACAQLTPDVVLIDVRMPGIDGVAAVTIAQGLPVSPQFVMMTSFDDGPRVVEAIAAGAAGFILKSDGPDAITSAIRGVARGETALSPRSAAHLADWVRAGGAGAPQERARQSVELLSPRERDVAFALLDGSANAEIARRLFVADSTVKSTLQDIQLKLGARNRTEIAVIVARSGLDA</sequence>
<evidence type="ECO:0000259" key="6">
    <source>
        <dbReference type="PROSITE" id="PS50043"/>
    </source>
</evidence>
<dbReference type="EMBL" id="RCUX01000006">
    <property type="protein sequence ID" value="RLP75488.1"/>
    <property type="molecule type" value="Genomic_DNA"/>
</dbReference>
<dbReference type="GO" id="GO:0000160">
    <property type="term" value="P:phosphorelay signal transduction system"/>
    <property type="evidence" value="ECO:0007669"/>
    <property type="project" value="InterPro"/>
</dbReference>
<dbReference type="InterPro" id="IPR001789">
    <property type="entry name" value="Sig_transdc_resp-reg_receiver"/>
</dbReference>
<evidence type="ECO:0000259" key="7">
    <source>
        <dbReference type="PROSITE" id="PS50110"/>
    </source>
</evidence>
<protein>
    <submittedName>
        <fullName evidence="8">DNA-binding response regulator</fullName>
    </submittedName>
</protein>
<name>A0A3L7A6H6_9MICO</name>
<dbReference type="OrthoDB" id="9808843at2"/>
<evidence type="ECO:0000313" key="8">
    <source>
        <dbReference type="EMBL" id="RLP75488.1"/>
    </source>
</evidence>